<keyword evidence="6" id="KW-0503">Monooxygenase</keyword>
<keyword evidence="3" id="KW-0479">Metal-binding</keyword>
<dbReference type="SUPFAM" id="SSF48264">
    <property type="entry name" value="Cytochrome P450"/>
    <property type="match status" value="1"/>
</dbReference>
<organism evidence="7 8">
    <name type="scientific">Rhizocola hellebori</name>
    <dbReference type="NCBI Taxonomy" id="1392758"/>
    <lineage>
        <taxon>Bacteria</taxon>
        <taxon>Bacillati</taxon>
        <taxon>Actinomycetota</taxon>
        <taxon>Actinomycetes</taxon>
        <taxon>Micromonosporales</taxon>
        <taxon>Micromonosporaceae</taxon>
        <taxon>Rhizocola</taxon>
    </lineage>
</organism>
<protein>
    <submittedName>
        <fullName evidence="7">Cytochrome P450</fullName>
    </submittedName>
</protein>
<evidence type="ECO:0000256" key="3">
    <source>
        <dbReference type="ARBA" id="ARBA00022723"/>
    </source>
</evidence>
<dbReference type="CDD" id="cd11033">
    <property type="entry name" value="CYP142-like"/>
    <property type="match status" value="1"/>
</dbReference>
<dbReference type="GO" id="GO:0036199">
    <property type="term" value="F:cholest-4-en-3-one 26-monooxygenase activity"/>
    <property type="evidence" value="ECO:0007669"/>
    <property type="project" value="TreeGrafter"/>
</dbReference>
<dbReference type="InterPro" id="IPR002397">
    <property type="entry name" value="Cyt_P450_B"/>
</dbReference>
<proteinExistence type="inferred from homology"/>
<dbReference type="FunFam" id="1.10.630.10:FF:000018">
    <property type="entry name" value="Cytochrome P450 monooxygenase"/>
    <property type="match status" value="1"/>
</dbReference>
<keyword evidence="5" id="KW-0408">Iron</keyword>
<evidence type="ECO:0000256" key="6">
    <source>
        <dbReference type="ARBA" id="ARBA00023033"/>
    </source>
</evidence>
<evidence type="ECO:0000256" key="4">
    <source>
        <dbReference type="ARBA" id="ARBA00023002"/>
    </source>
</evidence>
<dbReference type="GO" id="GO:0020037">
    <property type="term" value="F:heme binding"/>
    <property type="evidence" value="ECO:0007669"/>
    <property type="project" value="InterPro"/>
</dbReference>
<dbReference type="Pfam" id="PF00067">
    <property type="entry name" value="p450"/>
    <property type="match status" value="1"/>
</dbReference>
<dbReference type="GO" id="GO:0008395">
    <property type="term" value="F:steroid hydroxylase activity"/>
    <property type="evidence" value="ECO:0007669"/>
    <property type="project" value="TreeGrafter"/>
</dbReference>
<comment type="caution">
    <text evidence="7">The sequence shown here is derived from an EMBL/GenBank/DDBJ whole genome shotgun (WGS) entry which is preliminary data.</text>
</comment>
<evidence type="ECO:0000313" key="8">
    <source>
        <dbReference type="Proteomes" id="UP000612899"/>
    </source>
</evidence>
<dbReference type="RefSeq" id="WP_203910045.1">
    <property type="nucleotide sequence ID" value="NZ_BONY01000025.1"/>
</dbReference>
<evidence type="ECO:0000256" key="2">
    <source>
        <dbReference type="ARBA" id="ARBA00022617"/>
    </source>
</evidence>
<evidence type="ECO:0000313" key="7">
    <source>
        <dbReference type="EMBL" id="GIH06226.1"/>
    </source>
</evidence>
<dbReference type="Proteomes" id="UP000612899">
    <property type="component" value="Unassembled WGS sequence"/>
</dbReference>
<dbReference type="EMBL" id="BONY01000025">
    <property type="protein sequence ID" value="GIH06226.1"/>
    <property type="molecule type" value="Genomic_DNA"/>
</dbReference>
<comment type="similarity">
    <text evidence="1">Belongs to the cytochrome P450 family.</text>
</comment>
<keyword evidence="2" id="KW-0349">Heme</keyword>
<dbReference type="InterPro" id="IPR001128">
    <property type="entry name" value="Cyt_P450"/>
</dbReference>
<dbReference type="PRINTS" id="PR00359">
    <property type="entry name" value="BP450"/>
</dbReference>
<gene>
    <name evidence="7" type="ORF">Rhe02_42930</name>
</gene>
<dbReference type="InterPro" id="IPR036396">
    <property type="entry name" value="Cyt_P450_sf"/>
</dbReference>
<dbReference type="GO" id="GO:0006707">
    <property type="term" value="P:cholesterol catabolic process"/>
    <property type="evidence" value="ECO:0007669"/>
    <property type="project" value="TreeGrafter"/>
</dbReference>
<evidence type="ECO:0000256" key="5">
    <source>
        <dbReference type="ARBA" id="ARBA00023004"/>
    </source>
</evidence>
<sequence length="405" mass="45996">MIPEGFDFTDPGLYEQRVPTEELAELRRTAPVWWNKQPRGISAYDDEGYWVVTRHADVMEVSRNSDVYSTWENTAIIRFNPELMTREQIELQRFVMLNTDPPHHTQLRSIVSRGFTPRAINNLRDALASRAEKIVKNAIEHGKGEFVVDVASELPLQAIAELLGVPQEDRHKIFEWSNEMIGYDDPDYQADPLNSAMEVLGYSMAMAEERKACPMDDIVTKLVHAEVDGGHLTSDEFGFFVILLAVAGNETTRNSISHGMLAFMDHPEQWELFQAERPRTAPDEIVRWATPVTVFQRTAKVDTELGGQQIKKGDRVGIFYRSANFDEEVFDHPERFDIMRSPNPHLGFGGSGAHFCLGANLARLQIDLMFNAIADHMPNIHKTAEPKRLRSGWLNGIKEMPVAYS</sequence>
<dbReference type="GO" id="GO:0005506">
    <property type="term" value="F:iron ion binding"/>
    <property type="evidence" value="ECO:0007669"/>
    <property type="project" value="InterPro"/>
</dbReference>
<dbReference type="PANTHER" id="PTHR46696">
    <property type="entry name" value="P450, PUTATIVE (EUROFUNG)-RELATED"/>
    <property type="match status" value="1"/>
</dbReference>
<dbReference type="AlphaFoldDB" id="A0A8J3Q964"/>
<dbReference type="Gene3D" id="1.10.630.10">
    <property type="entry name" value="Cytochrome P450"/>
    <property type="match status" value="1"/>
</dbReference>
<keyword evidence="8" id="KW-1185">Reference proteome</keyword>
<dbReference type="PANTHER" id="PTHR46696:SF4">
    <property type="entry name" value="BIOTIN BIOSYNTHESIS CYTOCHROME P450"/>
    <property type="match status" value="1"/>
</dbReference>
<evidence type="ECO:0000256" key="1">
    <source>
        <dbReference type="ARBA" id="ARBA00010617"/>
    </source>
</evidence>
<accession>A0A8J3Q964</accession>
<keyword evidence="4" id="KW-0560">Oxidoreductase</keyword>
<dbReference type="GO" id="GO:0017000">
    <property type="term" value="P:antibiotic biosynthetic process"/>
    <property type="evidence" value="ECO:0007669"/>
    <property type="project" value="UniProtKB-ARBA"/>
</dbReference>
<name>A0A8J3Q964_9ACTN</name>
<reference evidence="7" key="1">
    <citation type="submission" date="2021-01" db="EMBL/GenBank/DDBJ databases">
        <title>Whole genome shotgun sequence of Rhizocola hellebori NBRC 109834.</title>
        <authorList>
            <person name="Komaki H."/>
            <person name="Tamura T."/>
        </authorList>
    </citation>
    <scope>NUCLEOTIDE SEQUENCE</scope>
    <source>
        <strain evidence="7">NBRC 109834</strain>
    </source>
</reference>